<feature type="compositionally biased region" description="Polar residues" evidence="1">
    <location>
        <begin position="890"/>
        <end position="900"/>
    </location>
</feature>
<dbReference type="InterPro" id="IPR057560">
    <property type="entry name" value="Znf_SCAND3"/>
</dbReference>
<feature type="compositionally biased region" description="Acidic residues" evidence="1">
    <location>
        <begin position="633"/>
        <end position="662"/>
    </location>
</feature>
<keyword evidence="4" id="KW-1185">Reference proteome</keyword>
<protein>
    <recommendedName>
        <fullName evidence="2">SCAN domain-containing protein</fullName>
    </recommendedName>
</protein>
<evidence type="ECO:0000259" key="2">
    <source>
        <dbReference type="Pfam" id="PF23663"/>
    </source>
</evidence>
<feature type="compositionally biased region" description="Acidic residues" evidence="1">
    <location>
        <begin position="877"/>
        <end position="889"/>
    </location>
</feature>
<dbReference type="Pfam" id="PF23663">
    <property type="entry name" value="Znf_SCAND3"/>
    <property type="match status" value="1"/>
</dbReference>
<proteinExistence type="predicted"/>
<feature type="domain" description="SCAN" evidence="2">
    <location>
        <begin position="49"/>
        <end position="87"/>
    </location>
</feature>
<gene>
    <name evidence="3" type="ORF">PACLA_8A039367</name>
</gene>
<evidence type="ECO:0000313" key="4">
    <source>
        <dbReference type="Proteomes" id="UP001152795"/>
    </source>
</evidence>
<name>A0A7D9HJP9_PARCT</name>
<dbReference type="Proteomes" id="UP001152795">
    <property type="component" value="Unassembled WGS sequence"/>
</dbReference>
<feature type="compositionally biased region" description="Basic and acidic residues" evidence="1">
    <location>
        <begin position="613"/>
        <end position="632"/>
    </location>
</feature>
<feature type="region of interest" description="Disordered" evidence="1">
    <location>
        <begin position="613"/>
        <end position="663"/>
    </location>
</feature>
<dbReference type="AlphaFoldDB" id="A0A7D9HJP9"/>
<accession>A0A7D9HJP9</accession>
<reference evidence="3" key="1">
    <citation type="submission" date="2020-04" db="EMBL/GenBank/DDBJ databases">
        <authorList>
            <person name="Alioto T."/>
            <person name="Alioto T."/>
            <person name="Gomez Garrido J."/>
        </authorList>
    </citation>
    <scope>NUCLEOTIDE SEQUENCE</scope>
    <source>
        <strain evidence="3">A484AB</strain>
    </source>
</reference>
<feature type="region of interest" description="Disordered" evidence="1">
    <location>
        <begin position="877"/>
        <end position="900"/>
    </location>
</feature>
<dbReference type="EMBL" id="CACRXK020000489">
    <property type="protein sequence ID" value="CAB3982323.1"/>
    <property type="molecule type" value="Genomic_DNA"/>
</dbReference>
<feature type="region of interest" description="Disordered" evidence="1">
    <location>
        <begin position="1"/>
        <end position="23"/>
    </location>
</feature>
<evidence type="ECO:0000313" key="3">
    <source>
        <dbReference type="EMBL" id="CAB3982323.1"/>
    </source>
</evidence>
<feature type="compositionally biased region" description="Acidic residues" evidence="1">
    <location>
        <begin position="7"/>
        <end position="19"/>
    </location>
</feature>
<evidence type="ECO:0000256" key="1">
    <source>
        <dbReference type="SAM" id="MobiDB-lite"/>
    </source>
</evidence>
<sequence>MSNFEVLEAENTQEIDSDDSTNSNSHDIFNNIAVTANSNTCNVCKKAVTGAHKCVRCKQIVHFICGTPVPGTEEGFGQPVVCNNCGKYNPPTLDSANKTGKIQVGTKRPSAFDILAWSENSATASKQKKRGNSGHVLSKGICLDCFRKKKKYTLSRFNKSTVQRHIETSHGGIDVLVVGEDDSRAIHALRALKKINTAEKVSEIETTKIKDSEDNTENHDADLLHMKNKNPTILDDCSSNSGDPSLTVTETVTKEAEAKLSDEKHQSSINQFILNPKCKSSDTVTVDDIVSKLDTVLKLVSGNKKSLGEEKKHEKKMCCGSSATNITEFITEQEDIEVIGGSDKWTVRCKICFVYMNSKTAVRNAQHLPSSGNISTGLNVVDEVYQKYMIGHNVTWYRFKNRLLNHFDGETCKTHVDAAAWWHFTRPVRKRKCTVVKNQLRAAIGVVKSKSAARCYEERIAELHLAGADVGDYGHSRNLFNDMIRVVNSFIDKRTQKFLQDPLPNTGIPPHFYITADKSTNHRITNQVTMVCPVVNGKRQAIPLGMTDVYQDATGQGGKGEELAAKLYEDLNRHANISTNTTDFLKVQGRVFDGQYLNAPFTSKMNEPLEQLLSKKRDEDKVGKDHGDKSDEEKSDDNSENDEDESDDDSKCDENAEQEDPTDVLWWPLQWDPGHWLDKVFEKYKGEPFISRLITRTNYVHHLFSHGKSHSVSKATAAELELPFLVTVSFAHQRFMSSSYNQFLKLERSLEVYIETYRDHDNREIGDYKIAGNDFVFDLLGTIDLLWPLVLLMLRGQRLWCPGWKFVGWLPLVKSQMKKFAREIKCRDPSKLVCPRIHEHGNEIKNLRYGKSKLVHGWLIVDCETFRIATEEQETMLEEETDSDDEIENGENSGNTVDISGTSKEKTVKWVQREIKDCQKELSELSTCMLEELKNCEDQCLPKLMYLLYRCLDFGNHFNALCGRRKGSEIPVNKASFCALGREDFHRCVGYVARLPHIIAIKESQDLEIDPEFSEIIYWRMKKVILNTIWGELFPSLFVTFFGKINSGSEKLETISINYNVTVISFQKLLEKFDLLDKYEVELSDGSCLDVVFQEDKFIEALYTNAELYAQVGKEFCTIFDILYAKTGTESVVESFYRVVESQEQDGGQKTETLAGRAKVDWCFRSVLHCDSVLDEMADLYIQGDTKQKLKRHNVPVYRDARSVRLQNGYSKVLNRIASSPNPFPFLS</sequence>
<organism evidence="3 4">
    <name type="scientific">Paramuricea clavata</name>
    <name type="common">Red gorgonian</name>
    <name type="synonym">Violescent sea-whip</name>
    <dbReference type="NCBI Taxonomy" id="317549"/>
    <lineage>
        <taxon>Eukaryota</taxon>
        <taxon>Metazoa</taxon>
        <taxon>Cnidaria</taxon>
        <taxon>Anthozoa</taxon>
        <taxon>Octocorallia</taxon>
        <taxon>Malacalcyonacea</taxon>
        <taxon>Plexauridae</taxon>
        <taxon>Paramuricea</taxon>
    </lineage>
</organism>
<comment type="caution">
    <text evidence="3">The sequence shown here is derived from an EMBL/GenBank/DDBJ whole genome shotgun (WGS) entry which is preliminary data.</text>
</comment>